<name>A0A2V0NUN9_9CHLO</name>
<evidence type="ECO:0000313" key="4">
    <source>
        <dbReference type="EMBL" id="GBF91358.1"/>
    </source>
</evidence>
<feature type="domain" description="ABM" evidence="3">
    <location>
        <begin position="82"/>
        <end position="153"/>
    </location>
</feature>
<dbReference type="AlphaFoldDB" id="A0A2V0NUN9"/>
<dbReference type="Pfam" id="PF03992">
    <property type="entry name" value="ABM"/>
    <property type="match status" value="2"/>
</dbReference>
<dbReference type="EMBL" id="BDRX01000024">
    <property type="protein sequence ID" value="GBF91358.1"/>
    <property type="molecule type" value="Genomic_DNA"/>
</dbReference>
<evidence type="ECO:0000313" key="5">
    <source>
        <dbReference type="Proteomes" id="UP000247498"/>
    </source>
</evidence>
<accession>A0A2V0NUN9</accession>
<reference evidence="4 5" key="1">
    <citation type="journal article" date="2018" name="Sci. Rep.">
        <title>Raphidocelis subcapitata (=Pseudokirchneriella subcapitata) provides an insight into genome evolution and environmental adaptations in the Sphaeropleales.</title>
        <authorList>
            <person name="Suzuki S."/>
            <person name="Yamaguchi H."/>
            <person name="Nakajima N."/>
            <person name="Kawachi M."/>
        </authorList>
    </citation>
    <scope>NUCLEOTIDE SEQUENCE [LARGE SCALE GENOMIC DNA]</scope>
    <source>
        <strain evidence="4 5">NIES-35</strain>
    </source>
</reference>
<comment type="caution">
    <text evidence="4">The sequence shown here is derived from an EMBL/GenBank/DDBJ whole genome shotgun (WGS) entry which is preliminary data.</text>
</comment>
<protein>
    <recommendedName>
        <fullName evidence="3">ABM domain-containing protein</fullName>
    </recommendedName>
</protein>
<evidence type="ECO:0000256" key="2">
    <source>
        <dbReference type="SAM" id="SignalP"/>
    </source>
</evidence>
<gene>
    <name evidence="4" type="ORF">Rsub_04098</name>
</gene>
<keyword evidence="2" id="KW-0732">Signal</keyword>
<dbReference type="InterPro" id="IPR050744">
    <property type="entry name" value="AI-2_Isomerase_LsrG"/>
</dbReference>
<feature type="signal peptide" evidence="2">
    <location>
        <begin position="1"/>
        <end position="21"/>
    </location>
</feature>
<keyword evidence="5" id="KW-1185">Reference proteome</keyword>
<evidence type="ECO:0000256" key="1">
    <source>
        <dbReference type="SAM" id="MobiDB-lite"/>
    </source>
</evidence>
<dbReference type="PANTHER" id="PTHR33336">
    <property type="entry name" value="QUINOL MONOOXYGENASE YGIN-RELATED"/>
    <property type="match status" value="1"/>
</dbReference>
<organism evidence="4 5">
    <name type="scientific">Raphidocelis subcapitata</name>
    <dbReference type="NCBI Taxonomy" id="307507"/>
    <lineage>
        <taxon>Eukaryota</taxon>
        <taxon>Viridiplantae</taxon>
        <taxon>Chlorophyta</taxon>
        <taxon>core chlorophytes</taxon>
        <taxon>Chlorophyceae</taxon>
        <taxon>CS clade</taxon>
        <taxon>Sphaeropleales</taxon>
        <taxon>Selenastraceae</taxon>
        <taxon>Raphidocelis</taxon>
    </lineage>
</organism>
<dbReference type="OrthoDB" id="531382at2759"/>
<feature type="region of interest" description="Disordered" evidence="1">
    <location>
        <begin position="177"/>
        <end position="199"/>
    </location>
</feature>
<dbReference type="InterPro" id="IPR011008">
    <property type="entry name" value="Dimeric_a/b-barrel"/>
</dbReference>
<dbReference type="InParanoid" id="A0A2V0NUN9"/>
<feature type="domain" description="ABM" evidence="3">
    <location>
        <begin position="203"/>
        <end position="277"/>
    </location>
</feature>
<dbReference type="Gene3D" id="3.30.70.100">
    <property type="match status" value="2"/>
</dbReference>
<sequence length="300" mass="33527">MARRFALAALSGLLLVGLAAAARQPSPDWLRPFWTEEQGPMGAFTGGGAFPPTPVRSPGSQPANPFAVESGGGGKHEGDAILAVRYYVAPEHHRHFIDAWRKLEDAVVQRKGNCVFDLKKTVDDDFAFLGYGEWSSLRDLDDHAHSKEAEEFVYRLQEMDVAWAVQPLYTPSDAGELARGPGANRCKPSPDGPNAGRGKHGRMAHVLVRYWGPPSAHQDLVKAWGDALEGVRKEGGSRIFSLRKTLNDNVQWYSYGTWDSMDDVQRHFESDHVQKLRDRLGKLRVYWRLTMLHKIGDQPE</sequence>
<dbReference type="InterPro" id="IPR007138">
    <property type="entry name" value="ABM_dom"/>
</dbReference>
<dbReference type="GO" id="GO:0003824">
    <property type="term" value="F:catalytic activity"/>
    <property type="evidence" value="ECO:0007669"/>
    <property type="project" value="TreeGrafter"/>
</dbReference>
<proteinExistence type="predicted"/>
<feature type="region of interest" description="Disordered" evidence="1">
    <location>
        <begin position="43"/>
        <end position="73"/>
    </location>
</feature>
<dbReference type="Proteomes" id="UP000247498">
    <property type="component" value="Unassembled WGS sequence"/>
</dbReference>
<evidence type="ECO:0000259" key="3">
    <source>
        <dbReference type="Pfam" id="PF03992"/>
    </source>
</evidence>
<dbReference type="SUPFAM" id="SSF54909">
    <property type="entry name" value="Dimeric alpha+beta barrel"/>
    <property type="match status" value="2"/>
</dbReference>
<dbReference type="PANTHER" id="PTHR33336:SF15">
    <property type="entry name" value="ABM DOMAIN-CONTAINING PROTEIN"/>
    <property type="match status" value="1"/>
</dbReference>
<feature type="chain" id="PRO_5016053196" description="ABM domain-containing protein" evidence="2">
    <location>
        <begin position="22"/>
        <end position="300"/>
    </location>
</feature>